<evidence type="ECO:0000313" key="3">
    <source>
        <dbReference type="Proteomes" id="UP001476247"/>
    </source>
</evidence>
<dbReference type="Proteomes" id="UP001476247">
    <property type="component" value="Unassembled WGS sequence"/>
</dbReference>
<name>A0ABP9YDX1_9FUNG</name>
<evidence type="ECO:0000256" key="1">
    <source>
        <dbReference type="SAM" id="MobiDB-lite"/>
    </source>
</evidence>
<organism evidence="2 3">
    <name type="scientific">Helicostylum pulchrum</name>
    <dbReference type="NCBI Taxonomy" id="562976"/>
    <lineage>
        <taxon>Eukaryota</taxon>
        <taxon>Fungi</taxon>
        <taxon>Fungi incertae sedis</taxon>
        <taxon>Mucoromycota</taxon>
        <taxon>Mucoromycotina</taxon>
        <taxon>Mucoromycetes</taxon>
        <taxon>Mucorales</taxon>
        <taxon>Mucorineae</taxon>
        <taxon>Mucoraceae</taxon>
        <taxon>Helicostylum</taxon>
    </lineage>
</organism>
<gene>
    <name evidence="2" type="ORF">HPULCUR_010664</name>
</gene>
<sequence length="645" mass="71387">MDFIELERIEPFKQLPSPTPKFNLFDKRKPTAFNKKRPAAAAPSSSIMNSMAYENQYGQVNGLFQKLRTKTCEPQPIPPQVIPLMAFTEQVEEYENKFLNESRLVDGLTIQALMQPYSDLNASAGRNARYGKFLFLTRLFQRIINQNMNYDAAVICCDRHSEQLVYSGLDSAGLNVRTMSSMFNKKTYGVMVKIRKDTKNRRDVTTVLCGPVTRNIADAVFVYDSACGVNLETEWSILKGVRFDHPSLFYLACMDTAEVRIHTYNRSLHNSKIPLRWNTKVCDLDHDLQQLLLLQPNRLPEYVVAIAWNDHLSQTLFNWILDKTNILYEFRFPTKGGLLDKVNTFLPHHPSCASTLPVVYTDVKAILAALPPPPPPTRDPQPAAKALPRPDAWAARPAEKAAQPSAKDVRPRVHNESSNIRADNIVVPVGKSTIPTVKVSSLKTPLLAAKLTAPVVKTPTTNPAGNTLSRRPPGVETSGCVLSTKPPVASAGIHPERMAMIGGNIPLPSSLGMDTIERKRGRDLEEVNIGVQKRGKMPTMMKDTQDSNATADTVMEEIGDSLKNTETTVAVPNDATPTSSNPSDSTSSNPSDSTSSNPSDSTSSNPSDSTSSNPRSFASEFEKTFSESFKNALQKFEDELLNIKF</sequence>
<feature type="region of interest" description="Disordered" evidence="1">
    <location>
        <begin position="564"/>
        <end position="624"/>
    </location>
</feature>
<feature type="compositionally biased region" description="Low complexity" evidence="1">
    <location>
        <begin position="576"/>
        <end position="614"/>
    </location>
</feature>
<feature type="region of interest" description="Disordered" evidence="1">
    <location>
        <begin position="458"/>
        <end position="478"/>
    </location>
</feature>
<evidence type="ECO:0000313" key="2">
    <source>
        <dbReference type="EMBL" id="GAA5805151.1"/>
    </source>
</evidence>
<feature type="region of interest" description="Disordered" evidence="1">
    <location>
        <begin position="370"/>
        <end position="417"/>
    </location>
</feature>
<comment type="caution">
    <text evidence="2">The sequence shown here is derived from an EMBL/GenBank/DDBJ whole genome shotgun (WGS) entry which is preliminary data.</text>
</comment>
<protein>
    <submittedName>
        <fullName evidence="2">Uncharacterized protein</fullName>
    </submittedName>
</protein>
<feature type="compositionally biased region" description="Polar residues" evidence="1">
    <location>
        <begin position="458"/>
        <end position="469"/>
    </location>
</feature>
<accession>A0ABP9YDX1</accession>
<feature type="compositionally biased region" description="Pro residues" evidence="1">
    <location>
        <begin position="370"/>
        <end position="379"/>
    </location>
</feature>
<keyword evidence="3" id="KW-1185">Reference proteome</keyword>
<proteinExistence type="predicted"/>
<dbReference type="EMBL" id="BAABUJ010000042">
    <property type="protein sequence ID" value="GAA5805151.1"/>
    <property type="molecule type" value="Genomic_DNA"/>
</dbReference>
<reference evidence="2 3" key="1">
    <citation type="submission" date="2024-04" db="EMBL/GenBank/DDBJ databases">
        <title>genome sequences of Mucor flavus KT1a and Helicostylum pulchrum KT1b strains isolation_sourced from the surface of a dry-aged beef.</title>
        <authorList>
            <person name="Toyotome T."/>
            <person name="Hosono M."/>
            <person name="Torimaru M."/>
            <person name="Fukuda K."/>
            <person name="Mikami N."/>
        </authorList>
    </citation>
    <scope>NUCLEOTIDE SEQUENCE [LARGE SCALE GENOMIC DNA]</scope>
    <source>
        <strain evidence="2 3">KT1b</strain>
    </source>
</reference>